<dbReference type="InterPro" id="IPR044066">
    <property type="entry name" value="TRIAD_supradom"/>
</dbReference>
<dbReference type="GO" id="GO:0061630">
    <property type="term" value="F:ubiquitin protein ligase activity"/>
    <property type="evidence" value="ECO:0007669"/>
    <property type="project" value="UniProtKB-EC"/>
</dbReference>
<dbReference type="InterPro" id="IPR013083">
    <property type="entry name" value="Znf_RING/FYVE/PHD"/>
</dbReference>
<dbReference type="Gene3D" id="1.20.120.1750">
    <property type="match status" value="2"/>
</dbReference>
<evidence type="ECO:0000259" key="10">
    <source>
        <dbReference type="PROSITE" id="PS51873"/>
    </source>
</evidence>
<dbReference type="PANTHER" id="PTHR11685">
    <property type="entry name" value="RBR FAMILY RING FINGER AND IBR DOMAIN-CONTAINING"/>
    <property type="match status" value="1"/>
</dbReference>
<name>A0AAV5BJA8_ELECO</name>
<keyword evidence="6" id="KW-0677">Repeat</keyword>
<dbReference type="SUPFAM" id="SSF57850">
    <property type="entry name" value="RING/U-box"/>
    <property type="match status" value="4"/>
</dbReference>
<gene>
    <name evidence="11" type="primary">ga02372</name>
    <name evidence="11" type="ORF">PR202_ga02372</name>
</gene>
<organism evidence="11 12">
    <name type="scientific">Eleusine coracana subsp. coracana</name>
    <dbReference type="NCBI Taxonomy" id="191504"/>
    <lineage>
        <taxon>Eukaryota</taxon>
        <taxon>Viridiplantae</taxon>
        <taxon>Streptophyta</taxon>
        <taxon>Embryophyta</taxon>
        <taxon>Tracheophyta</taxon>
        <taxon>Spermatophyta</taxon>
        <taxon>Magnoliopsida</taxon>
        <taxon>Liliopsida</taxon>
        <taxon>Poales</taxon>
        <taxon>Poaceae</taxon>
        <taxon>PACMAD clade</taxon>
        <taxon>Chloridoideae</taxon>
        <taxon>Cynodonteae</taxon>
        <taxon>Eleusininae</taxon>
        <taxon>Eleusine</taxon>
    </lineage>
</organism>
<dbReference type="SMART" id="SM00647">
    <property type="entry name" value="IBR"/>
    <property type="match status" value="1"/>
</dbReference>
<comment type="catalytic activity">
    <reaction evidence="1">
        <text>[E2 ubiquitin-conjugating enzyme]-S-ubiquitinyl-L-cysteine + [acceptor protein]-L-lysine = [E2 ubiquitin-conjugating enzyme]-L-cysteine + [acceptor protein]-N(6)-ubiquitinyl-L-lysine.</text>
        <dbReference type="EC" id="2.3.2.31"/>
    </reaction>
</comment>
<dbReference type="Proteomes" id="UP001054889">
    <property type="component" value="Unassembled WGS sequence"/>
</dbReference>
<sequence length="282" mass="31586">MESYCSIHVKEGSVTKLTCPVTSCRIPLPAAALRRLLGEDAYARWESLALRRTLDTMADVAYCRRCNAACVASGDDAQCPACFFTFCARCGDRRQVGGDCVLPEEQLDDLLERQRQMRPSVRELLTEEQRRRERRRVEELLRTTRQCPSCRMVIAKTEGCNKMVCDNCGSSSATDATRPSADTSTSCKNGECGLFERVGKGRFPGRMNGNHPDLDEDVEIEEPGWIRAIRYPCPTCGAKRTKVGKNNNLLCRGCRTHYCALCFKRVWEASEHYGASGCQQNS</sequence>
<dbReference type="GO" id="GO:0016567">
    <property type="term" value="P:protein ubiquitination"/>
    <property type="evidence" value="ECO:0007669"/>
    <property type="project" value="InterPro"/>
</dbReference>
<keyword evidence="5" id="KW-0479">Metal-binding</keyword>
<dbReference type="Gene3D" id="3.30.40.10">
    <property type="entry name" value="Zinc/RING finger domain, C3HC4 (zinc finger)"/>
    <property type="match status" value="1"/>
</dbReference>
<dbReference type="GO" id="GO:0008270">
    <property type="term" value="F:zinc ion binding"/>
    <property type="evidence" value="ECO:0007669"/>
    <property type="project" value="UniProtKB-KW"/>
</dbReference>
<keyword evidence="8" id="KW-0833">Ubl conjugation pathway</keyword>
<evidence type="ECO:0000256" key="3">
    <source>
        <dbReference type="ARBA" id="ARBA00012251"/>
    </source>
</evidence>
<keyword evidence="4" id="KW-0808">Transferase</keyword>
<dbReference type="EMBL" id="BQKI01000001">
    <property type="protein sequence ID" value="GJM86506.1"/>
    <property type="molecule type" value="Genomic_DNA"/>
</dbReference>
<dbReference type="InterPro" id="IPR031127">
    <property type="entry name" value="E3_UB_ligase_RBR"/>
</dbReference>
<evidence type="ECO:0000256" key="6">
    <source>
        <dbReference type="ARBA" id="ARBA00022737"/>
    </source>
</evidence>
<evidence type="ECO:0000256" key="1">
    <source>
        <dbReference type="ARBA" id="ARBA00001798"/>
    </source>
</evidence>
<reference evidence="11" key="2">
    <citation type="submission" date="2021-12" db="EMBL/GenBank/DDBJ databases">
        <title>Resequencing data analysis of finger millet.</title>
        <authorList>
            <person name="Hatakeyama M."/>
            <person name="Aluri S."/>
            <person name="Balachadran M.T."/>
            <person name="Sivarajan S.R."/>
            <person name="Poveda L."/>
            <person name="Shimizu-Inatsugi R."/>
            <person name="Schlapbach R."/>
            <person name="Sreeman S.M."/>
            <person name="Shimizu K.K."/>
        </authorList>
    </citation>
    <scope>NUCLEOTIDE SEQUENCE</scope>
</reference>
<evidence type="ECO:0000313" key="11">
    <source>
        <dbReference type="EMBL" id="GJM86506.1"/>
    </source>
</evidence>
<keyword evidence="9" id="KW-0862">Zinc</keyword>
<evidence type="ECO:0000256" key="8">
    <source>
        <dbReference type="ARBA" id="ARBA00022786"/>
    </source>
</evidence>
<evidence type="ECO:0000313" key="12">
    <source>
        <dbReference type="Proteomes" id="UP001054889"/>
    </source>
</evidence>
<proteinExistence type="predicted"/>
<comment type="caution">
    <text evidence="11">The sequence shown here is derived from an EMBL/GenBank/DDBJ whole genome shotgun (WGS) entry which is preliminary data.</text>
</comment>
<dbReference type="Pfam" id="PF01485">
    <property type="entry name" value="IBR"/>
    <property type="match status" value="1"/>
</dbReference>
<evidence type="ECO:0000256" key="7">
    <source>
        <dbReference type="ARBA" id="ARBA00022771"/>
    </source>
</evidence>
<keyword evidence="12" id="KW-1185">Reference proteome</keyword>
<dbReference type="InterPro" id="IPR002867">
    <property type="entry name" value="IBR_dom"/>
</dbReference>
<evidence type="ECO:0000256" key="4">
    <source>
        <dbReference type="ARBA" id="ARBA00022679"/>
    </source>
</evidence>
<keyword evidence="7" id="KW-0863">Zinc-finger</keyword>
<dbReference type="EC" id="2.3.2.31" evidence="3"/>
<evidence type="ECO:0000256" key="2">
    <source>
        <dbReference type="ARBA" id="ARBA00001947"/>
    </source>
</evidence>
<dbReference type="AlphaFoldDB" id="A0AAV5BJA8"/>
<dbReference type="PROSITE" id="PS51873">
    <property type="entry name" value="TRIAD"/>
    <property type="match status" value="1"/>
</dbReference>
<reference evidence="11" key="1">
    <citation type="journal article" date="2018" name="DNA Res.">
        <title>Multiple hybrid de novo genome assembly of finger millet, an orphan allotetraploid crop.</title>
        <authorList>
            <person name="Hatakeyama M."/>
            <person name="Aluri S."/>
            <person name="Balachadran M.T."/>
            <person name="Sivarajan S.R."/>
            <person name="Patrignani A."/>
            <person name="Gruter S."/>
            <person name="Poveda L."/>
            <person name="Shimizu-Inatsugi R."/>
            <person name="Baeten J."/>
            <person name="Francoijs K.J."/>
            <person name="Nataraja K.N."/>
            <person name="Reddy Y.A.N."/>
            <person name="Phadnis S."/>
            <person name="Ravikumar R.L."/>
            <person name="Schlapbach R."/>
            <person name="Sreeman S.M."/>
            <person name="Shimizu K.K."/>
        </authorList>
    </citation>
    <scope>NUCLEOTIDE SEQUENCE</scope>
</reference>
<accession>A0AAV5BJA8</accession>
<evidence type="ECO:0000256" key="5">
    <source>
        <dbReference type="ARBA" id="ARBA00022723"/>
    </source>
</evidence>
<feature type="domain" description="RING-type" evidence="10">
    <location>
        <begin position="1"/>
        <end position="196"/>
    </location>
</feature>
<comment type="cofactor">
    <cofactor evidence="2">
        <name>Zn(2+)</name>
        <dbReference type="ChEBI" id="CHEBI:29105"/>
    </cofactor>
</comment>
<evidence type="ECO:0000256" key="9">
    <source>
        <dbReference type="ARBA" id="ARBA00022833"/>
    </source>
</evidence>
<protein>
    <recommendedName>
        <fullName evidence="3">RBR-type E3 ubiquitin transferase</fullName>
        <ecNumber evidence="3">2.3.2.31</ecNumber>
    </recommendedName>
</protein>